<dbReference type="PANTHER" id="PTHR14187:SF5">
    <property type="entry name" value="HEAT SHOCK 70 KDA PROTEIN 12A"/>
    <property type="match status" value="1"/>
</dbReference>
<dbReference type="PANTHER" id="PTHR14187">
    <property type="entry name" value="ALPHA KINASE/ELONGATION FACTOR 2 KINASE"/>
    <property type="match status" value="1"/>
</dbReference>
<dbReference type="InParanoid" id="K1QM41"/>
<dbReference type="Gene3D" id="3.30.420.40">
    <property type="match status" value="1"/>
</dbReference>
<gene>
    <name evidence="1" type="ORF">CGI_10001655</name>
</gene>
<sequence>MVVFSESLSYLKQSVIDCVSKQLIGIELTDFKWIVTVPAIWSDPAKAFMRKAALEAGIDSKMLTIVLEPKAAATFVKHLPVERRVDGQEGDVFKTFAPGTKYIVVDAGVDITAHGVGEDGHVGELIKATGGNWGSSTVDEEYLDFLKKFIGETATTRLNLNTPEAFFKTCREFEKVKPKIDPESDIKVRVRLPYHIREAYKNAHPGKKLKFEKN</sequence>
<dbReference type="EMBL" id="JH816004">
    <property type="protein sequence ID" value="EKC22706.1"/>
    <property type="molecule type" value="Genomic_DNA"/>
</dbReference>
<organism evidence="1">
    <name type="scientific">Magallana gigas</name>
    <name type="common">Pacific oyster</name>
    <name type="synonym">Crassostrea gigas</name>
    <dbReference type="NCBI Taxonomy" id="29159"/>
    <lineage>
        <taxon>Eukaryota</taxon>
        <taxon>Metazoa</taxon>
        <taxon>Spiralia</taxon>
        <taxon>Lophotrochozoa</taxon>
        <taxon>Mollusca</taxon>
        <taxon>Bivalvia</taxon>
        <taxon>Autobranchia</taxon>
        <taxon>Pteriomorphia</taxon>
        <taxon>Ostreida</taxon>
        <taxon>Ostreoidea</taxon>
        <taxon>Ostreidae</taxon>
        <taxon>Magallana</taxon>
    </lineage>
</organism>
<keyword evidence="1" id="KW-0346">Stress response</keyword>
<evidence type="ECO:0000313" key="1">
    <source>
        <dbReference type="EMBL" id="EKC22706.1"/>
    </source>
</evidence>
<dbReference type="AlphaFoldDB" id="K1QM41"/>
<protein>
    <submittedName>
        <fullName evidence="1">Heat shock 70 kDa protein 12A</fullName>
    </submittedName>
</protein>
<dbReference type="HOGENOM" id="CLU_1122261_0_0_1"/>
<name>K1QM41_MAGGI</name>
<proteinExistence type="predicted"/>
<dbReference type="SUPFAM" id="SSF53067">
    <property type="entry name" value="Actin-like ATPase domain"/>
    <property type="match status" value="1"/>
</dbReference>
<accession>K1QM41</accession>
<dbReference type="InterPro" id="IPR043129">
    <property type="entry name" value="ATPase_NBD"/>
</dbReference>
<reference evidence="1" key="1">
    <citation type="journal article" date="2012" name="Nature">
        <title>The oyster genome reveals stress adaptation and complexity of shell formation.</title>
        <authorList>
            <person name="Zhang G."/>
            <person name="Fang X."/>
            <person name="Guo X."/>
            <person name="Li L."/>
            <person name="Luo R."/>
            <person name="Xu F."/>
            <person name="Yang P."/>
            <person name="Zhang L."/>
            <person name="Wang X."/>
            <person name="Qi H."/>
            <person name="Xiong Z."/>
            <person name="Que H."/>
            <person name="Xie Y."/>
            <person name="Holland P.W."/>
            <person name="Paps J."/>
            <person name="Zhu Y."/>
            <person name="Wu F."/>
            <person name="Chen Y."/>
            <person name="Wang J."/>
            <person name="Peng C."/>
            <person name="Meng J."/>
            <person name="Yang L."/>
            <person name="Liu J."/>
            <person name="Wen B."/>
            <person name="Zhang N."/>
            <person name="Huang Z."/>
            <person name="Zhu Q."/>
            <person name="Feng Y."/>
            <person name="Mount A."/>
            <person name="Hedgecock D."/>
            <person name="Xu Z."/>
            <person name="Liu Y."/>
            <person name="Domazet-Loso T."/>
            <person name="Du Y."/>
            <person name="Sun X."/>
            <person name="Zhang S."/>
            <person name="Liu B."/>
            <person name="Cheng P."/>
            <person name="Jiang X."/>
            <person name="Li J."/>
            <person name="Fan D."/>
            <person name="Wang W."/>
            <person name="Fu W."/>
            <person name="Wang T."/>
            <person name="Wang B."/>
            <person name="Zhang J."/>
            <person name="Peng Z."/>
            <person name="Li Y."/>
            <person name="Li N."/>
            <person name="Wang J."/>
            <person name="Chen M."/>
            <person name="He Y."/>
            <person name="Tan F."/>
            <person name="Song X."/>
            <person name="Zheng Q."/>
            <person name="Huang R."/>
            <person name="Yang H."/>
            <person name="Du X."/>
            <person name="Chen L."/>
            <person name="Yang M."/>
            <person name="Gaffney P.M."/>
            <person name="Wang S."/>
            <person name="Luo L."/>
            <person name="She Z."/>
            <person name="Ming Y."/>
            <person name="Huang W."/>
            <person name="Zhang S."/>
            <person name="Huang B."/>
            <person name="Zhang Y."/>
            <person name="Qu T."/>
            <person name="Ni P."/>
            <person name="Miao G."/>
            <person name="Wang J."/>
            <person name="Wang Q."/>
            <person name="Steinberg C.E."/>
            <person name="Wang H."/>
            <person name="Li N."/>
            <person name="Qian L."/>
            <person name="Zhang G."/>
            <person name="Li Y."/>
            <person name="Yang H."/>
            <person name="Liu X."/>
            <person name="Wang J."/>
            <person name="Yin Y."/>
            <person name="Wang J."/>
        </authorList>
    </citation>
    <scope>NUCLEOTIDE SEQUENCE [LARGE SCALE GENOMIC DNA]</scope>
    <source>
        <strain evidence="1">05x7-T-G4-1.051#20</strain>
    </source>
</reference>